<dbReference type="FunFam" id="3.30.420.80:FF:000013">
    <property type="entry name" value="Mitochondrial ribosomal protein S11"/>
    <property type="match status" value="1"/>
</dbReference>
<dbReference type="InterPro" id="IPR036967">
    <property type="entry name" value="Ribosomal_uS11_sf"/>
</dbReference>
<dbReference type="GO" id="GO:0003735">
    <property type="term" value="F:structural constituent of ribosome"/>
    <property type="evidence" value="ECO:0007669"/>
    <property type="project" value="InterPro"/>
</dbReference>
<dbReference type="GO" id="GO:0006412">
    <property type="term" value="P:translation"/>
    <property type="evidence" value="ECO:0007669"/>
    <property type="project" value="InterPro"/>
</dbReference>
<dbReference type="SUPFAM" id="SSF53137">
    <property type="entry name" value="Translational machinery components"/>
    <property type="match status" value="1"/>
</dbReference>
<gene>
    <name evidence="4" type="ORF">ACAOBT_LOCUS28735</name>
</gene>
<comment type="similarity">
    <text evidence="1">Belongs to the universal ribosomal protein uS11 family.</text>
</comment>
<dbReference type="EMBL" id="CAKOFQ010007657">
    <property type="protein sequence ID" value="CAH2005782.1"/>
    <property type="molecule type" value="Genomic_DNA"/>
</dbReference>
<dbReference type="GO" id="GO:0005840">
    <property type="term" value="C:ribosome"/>
    <property type="evidence" value="ECO:0007669"/>
    <property type="project" value="UniProtKB-KW"/>
</dbReference>
<name>A0A9P0M669_ACAOB</name>
<keyword evidence="2" id="KW-0689">Ribosomal protein</keyword>
<evidence type="ECO:0000313" key="4">
    <source>
        <dbReference type="EMBL" id="CAH2005782.1"/>
    </source>
</evidence>
<comment type="caution">
    <text evidence="4">The sequence shown here is derived from an EMBL/GenBank/DDBJ whole genome shotgun (WGS) entry which is preliminary data.</text>
</comment>
<protein>
    <recommendedName>
        <fullName evidence="6">Mitochondrial ribosomal protein S11</fullName>
    </recommendedName>
</protein>
<dbReference type="HAMAP" id="MF_01310">
    <property type="entry name" value="Ribosomal_uS11"/>
    <property type="match status" value="1"/>
</dbReference>
<keyword evidence="3" id="KW-0687">Ribonucleoprotein</keyword>
<dbReference type="PANTHER" id="PTHR11759">
    <property type="entry name" value="40S RIBOSOMAL PROTEIN S14/30S RIBOSOMAL PROTEIN S11"/>
    <property type="match status" value="1"/>
</dbReference>
<dbReference type="GO" id="GO:1990904">
    <property type="term" value="C:ribonucleoprotein complex"/>
    <property type="evidence" value="ECO:0007669"/>
    <property type="project" value="UniProtKB-KW"/>
</dbReference>
<proteinExistence type="inferred from homology"/>
<evidence type="ECO:0000256" key="1">
    <source>
        <dbReference type="ARBA" id="ARBA00006194"/>
    </source>
</evidence>
<evidence type="ECO:0000256" key="3">
    <source>
        <dbReference type="ARBA" id="ARBA00023274"/>
    </source>
</evidence>
<evidence type="ECO:0000313" key="5">
    <source>
        <dbReference type="Proteomes" id="UP001152888"/>
    </source>
</evidence>
<dbReference type="Gene3D" id="3.30.420.80">
    <property type="entry name" value="Ribosomal protein S11"/>
    <property type="match status" value="1"/>
</dbReference>
<dbReference type="InterPro" id="IPR001971">
    <property type="entry name" value="Ribosomal_uS11"/>
</dbReference>
<dbReference type="Pfam" id="PF00411">
    <property type="entry name" value="Ribosomal_S11"/>
    <property type="match status" value="1"/>
</dbReference>
<evidence type="ECO:0000256" key="2">
    <source>
        <dbReference type="ARBA" id="ARBA00022980"/>
    </source>
</evidence>
<sequence>MFSYQALQLLKNITLKSVTQTCKAPLSVSSVQCREVTDRREMLRSVPTLDEGTAGEKAVDIDSLTGHKDIFPTLDLPNRLFNGVPFKDLPIFNIRVSPNNTIVSFTDAKGVPNLIRSCGVEGFKNAKKGTNVAAQATALTIGTKVMERGFKTVRVRVRGLGPGRLAAIKGLQMSGLNIVSITDSTRVSWNPPRPRKQKKFNTTIENYTNTLVISHLSHLLPFSC</sequence>
<dbReference type="Proteomes" id="UP001152888">
    <property type="component" value="Unassembled WGS sequence"/>
</dbReference>
<accession>A0A9P0M669</accession>
<keyword evidence="5" id="KW-1185">Reference proteome</keyword>
<dbReference type="AlphaFoldDB" id="A0A9P0M669"/>
<evidence type="ECO:0008006" key="6">
    <source>
        <dbReference type="Google" id="ProtNLM"/>
    </source>
</evidence>
<dbReference type="OrthoDB" id="1654884at2759"/>
<reference evidence="4" key="1">
    <citation type="submission" date="2022-03" db="EMBL/GenBank/DDBJ databases">
        <authorList>
            <person name="Sayadi A."/>
        </authorList>
    </citation>
    <scope>NUCLEOTIDE SEQUENCE</scope>
</reference>
<organism evidence="4 5">
    <name type="scientific">Acanthoscelides obtectus</name>
    <name type="common">Bean weevil</name>
    <name type="synonym">Bruchus obtectus</name>
    <dbReference type="NCBI Taxonomy" id="200917"/>
    <lineage>
        <taxon>Eukaryota</taxon>
        <taxon>Metazoa</taxon>
        <taxon>Ecdysozoa</taxon>
        <taxon>Arthropoda</taxon>
        <taxon>Hexapoda</taxon>
        <taxon>Insecta</taxon>
        <taxon>Pterygota</taxon>
        <taxon>Neoptera</taxon>
        <taxon>Endopterygota</taxon>
        <taxon>Coleoptera</taxon>
        <taxon>Polyphaga</taxon>
        <taxon>Cucujiformia</taxon>
        <taxon>Chrysomeloidea</taxon>
        <taxon>Chrysomelidae</taxon>
        <taxon>Bruchinae</taxon>
        <taxon>Bruchini</taxon>
        <taxon>Acanthoscelides</taxon>
    </lineage>
</organism>